<dbReference type="SUPFAM" id="SSF53955">
    <property type="entry name" value="Lysozyme-like"/>
    <property type="match status" value="1"/>
</dbReference>
<dbReference type="RefSeq" id="XP_024586280.1">
    <property type="nucleotide sequence ID" value="XM_024721152.1"/>
</dbReference>
<dbReference type="InterPro" id="IPR016283">
    <property type="entry name" value="Glyco_hydro_19"/>
</dbReference>
<dbReference type="EMBL" id="CCYD01003101">
    <property type="protein sequence ID" value="CEG49911.1"/>
    <property type="molecule type" value="Genomic_DNA"/>
</dbReference>
<dbReference type="AlphaFoldDB" id="A0A0P1B633"/>
<proteinExistence type="predicted"/>
<dbReference type="OMA" id="TISTWYW"/>
<evidence type="ECO:0000313" key="6">
    <source>
        <dbReference type="EMBL" id="CEG49911.1"/>
    </source>
</evidence>
<feature type="domain" description="Glycoside hydrolase family 19 catalytic" evidence="5">
    <location>
        <begin position="57"/>
        <end position="244"/>
    </location>
</feature>
<dbReference type="InterPro" id="IPR023346">
    <property type="entry name" value="Lysozyme-like_dom_sf"/>
</dbReference>
<keyword evidence="7" id="KW-1185">Reference proteome</keyword>
<dbReference type="GO" id="GO:0050832">
    <property type="term" value="P:defense response to fungus"/>
    <property type="evidence" value="ECO:0007669"/>
    <property type="project" value="UniProtKB-ARBA"/>
</dbReference>
<keyword evidence="2 4" id="KW-1015">Disulfide bond</keyword>
<keyword evidence="1" id="KW-0611">Plant defense</keyword>
<organism evidence="6 7">
    <name type="scientific">Plasmopara halstedii</name>
    <name type="common">Downy mildew of sunflower</name>
    <dbReference type="NCBI Taxonomy" id="4781"/>
    <lineage>
        <taxon>Eukaryota</taxon>
        <taxon>Sar</taxon>
        <taxon>Stramenopiles</taxon>
        <taxon>Oomycota</taxon>
        <taxon>Peronosporomycetes</taxon>
        <taxon>Peronosporales</taxon>
        <taxon>Peronosporaceae</taxon>
        <taxon>Plasmopara</taxon>
    </lineage>
</organism>
<sequence length="255" mass="28390">MVSIGVSTSVCLSEATSRMDASQLVTDNALSSFSTSPNFSSFTRFLDQKRFQELFPNAIELYDFNSLVNAAKRFPQFANTGNDVKDKLELAAFLAQTAHESDNFRAAEEYGHENYSISQYCDNTTYPCARGLRYHGRGPIQLSWNYNYFNAGNALGLDLLNHPELVSTDSIVAWMTALWFWMTPQNGQPIHDVVTCVNGFAKSTQVINGGLECGPNAINRESVLQRSKYYLRMCDALGVDPLGNNSSDMCTKSTY</sequence>
<dbReference type="STRING" id="4781.A0A0P1B633"/>
<dbReference type="PIRSF" id="PIRSF001060">
    <property type="entry name" value="Endochitinase"/>
    <property type="match status" value="1"/>
</dbReference>
<dbReference type="GO" id="GO:0016998">
    <property type="term" value="P:cell wall macromolecule catabolic process"/>
    <property type="evidence" value="ECO:0007669"/>
    <property type="project" value="InterPro"/>
</dbReference>
<evidence type="ECO:0000259" key="5">
    <source>
        <dbReference type="Pfam" id="PF00182"/>
    </source>
</evidence>
<dbReference type="GeneID" id="36402702"/>
<evidence type="ECO:0000256" key="1">
    <source>
        <dbReference type="ARBA" id="ARBA00022821"/>
    </source>
</evidence>
<feature type="active site" description="Proton donor" evidence="3">
    <location>
        <position position="100"/>
    </location>
</feature>
<dbReference type="GO" id="GO:0004568">
    <property type="term" value="F:chitinase activity"/>
    <property type="evidence" value="ECO:0007669"/>
    <property type="project" value="InterPro"/>
</dbReference>
<dbReference type="GO" id="GO:0005975">
    <property type="term" value="P:carbohydrate metabolic process"/>
    <property type="evidence" value="ECO:0007669"/>
    <property type="project" value="InterPro"/>
</dbReference>
<dbReference type="Proteomes" id="UP000054928">
    <property type="component" value="Unassembled WGS sequence"/>
</dbReference>
<dbReference type="OrthoDB" id="160168at2759"/>
<dbReference type="GO" id="GO:0006032">
    <property type="term" value="P:chitin catabolic process"/>
    <property type="evidence" value="ECO:0007669"/>
    <property type="project" value="InterPro"/>
</dbReference>
<evidence type="ECO:0000256" key="3">
    <source>
        <dbReference type="PIRSR" id="PIRSR001060-1"/>
    </source>
</evidence>
<dbReference type="InterPro" id="IPR000726">
    <property type="entry name" value="Glyco_hydro_19_cat"/>
</dbReference>
<name>A0A0P1B633_PLAHL</name>
<dbReference type="PANTHER" id="PTHR22595:SF79">
    <property type="entry name" value="CHITINASE 12"/>
    <property type="match status" value="1"/>
</dbReference>
<dbReference type="PANTHER" id="PTHR22595">
    <property type="entry name" value="CHITINASE-RELATED"/>
    <property type="match status" value="1"/>
</dbReference>
<evidence type="ECO:0000256" key="2">
    <source>
        <dbReference type="ARBA" id="ARBA00023157"/>
    </source>
</evidence>
<evidence type="ECO:0000313" key="7">
    <source>
        <dbReference type="Proteomes" id="UP000054928"/>
    </source>
</evidence>
<dbReference type="Gene3D" id="1.10.530.10">
    <property type="match status" value="1"/>
</dbReference>
<dbReference type="Gene3D" id="3.30.20.10">
    <property type="entry name" value="Endochitinase, domain 2"/>
    <property type="match status" value="1"/>
</dbReference>
<accession>A0A0P1B633</accession>
<protein>
    <submittedName>
        <fullName evidence="6">Acidic partial</fullName>
    </submittedName>
</protein>
<feature type="disulfide bond" evidence="4">
    <location>
        <begin position="121"/>
        <end position="128"/>
    </location>
</feature>
<reference evidence="7" key="1">
    <citation type="submission" date="2014-09" db="EMBL/GenBank/DDBJ databases">
        <authorList>
            <person name="Sharma Rahul"/>
            <person name="Thines Marco"/>
        </authorList>
    </citation>
    <scope>NUCLEOTIDE SEQUENCE [LARGE SCALE GENOMIC DNA]</scope>
</reference>
<dbReference type="FunFam" id="3.30.20.10:FF:000001">
    <property type="entry name" value="Endochitinase (Chitinase)"/>
    <property type="match status" value="1"/>
</dbReference>
<evidence type="ECO:0000256" key="4">
    <source>
        <dbReference type="PIRSR" id="PIRSR001060-2"/>
    </source>
</evidence>
<dbReference type="CDD" id="cd00325">
    <property type="entry name" value="chitinase_GH19"/>
    <property type="match status" value="1"/>
</dbReference>
<dbReference type="Pfam" id="PF00182">
    <property type="entry name" value="Glyco_hydro_19"/>
    <property type="match status" value="1"/>
</dbReference>